<keyword evidence="1" id="KW-0812">Transmembrane</keyword>
<gene>
    <name evidence="2" type="ORF">H312_02705</name>
</gene>
<reference evidence="3" key="1">
    <citation type="submission" date="2013-02" db="EMBL/GenBank/DDBJ databases">
        <authorList>
            <consortium name="The Broad Institute Genome Sequencing Platform"/>
            <person name="Cuomo C."/>
            <person name="Becnel J."/>
            <person name="Sanscrainte N."/>
            <person name="Walker B."/>
            <person name="Young S.K."/>
            <person name="Zeng Q."/>
            <person name="Gargeya S."/>
            <person name="Fitzgerald M."/>
            <person name="Haas B."/>
            <person name="Abouelleil A."/>
            <person name="Alvarado L."/>
            <person name="Arachchi H.M."/>
            <person name="Berlin A.M."/>
            <person name="Chapman S.B."/>
            <person name="Dewar J."/>
            <person name="Goldberg J."/>
            <person name="Griggs A."/>
            <person name="Gujja S."/>
            <person name="Hansen M."/>
            <person name="Howarth C."/>
            <person name="Imamovic A."/>
            <person name="Larimer J."/>
            <person name="McCowan C."/>
            <person name="Murphy C."/>
            <person name="Neiman D."/>
            <person name="Pearson M."/>
            <person name="Priest M."/>
            <person name="Roberts A."/>
            <person name="Saif S."/>
            <person name="Shea T."/>
            <person name="Sisk P."/>
            <person name="Sykes S."/>
            <person name="Wortman J."/>
            <person name="Nusbaum C."/>
            <person name="Birren B."/>
        </authorList>
    </citation>
    <scope>NUCLEOTIDE SEQUENCE [LARGE SCALE GENOMIC DNA]</scope>
    <source>
        <strain evidence="3">PRA339</strain>
    </source>
</reference>
<keyword evidence="1" id="KW-0472">Membrane</keyword>
<dbReference type="Proteomes" id="UP000030655">
    <property type="component" value="Unassembled WGS sequence"/>
</dbReference>
<dbReference type="AlphaFoldDB" id="A0A059EXX5"/>
<evidence type="ECO:0000256" key="1">
    <source>
        <dbReference type="SAM" id="Phobius"/>
    </source>
</evidence>
<accession>A0A059EXX5</accession>
<dbReference type="EMBL" id="KK365220">
    <property type="protein sequence ID" value="KCZ79903.1"/>
    <property type="molecule type" value="Genomic_DNA"/>
</dbReference>
<feature type="non-terminal residue" evidence="2">
    <location>
        <position position="1"/>
    </location>
</feature>
<dbReference type="HOGENOM" id="CLU_1496650_0_0_1"/>
<dbReference type="OrthoDB" id="2158148at2759"/>
<sequence>KNLTYKFTMTLNLKDIEITISRMDAHYDANFGIWIRNEKNAALIGHHLSKYLDDYQCSDFIVVLKWIVRSWTLRSIIILSKNMLDDTKFLTNSRKKGNKAFKNRICILAGLIFTWNALFISEFLLSFLKNLDYGYKCKVVANVFFYFEKQKIYEVASNMNGKIDQEVVETMFRVKSNIYKKNYKKEMKIELIEAFLIN</sequence>
<dbReference type="STRING" id="1288291.A0A059EXX5"/>
<evidence type="ECO:0000313" key="2">
    <source>
        <dbReference type="EMBL" id="KCZ79903.1"/>
    </source>
</evidence>
<keyword evidence="3" id="KW-1185">Reference proteome</keyword>
<name>A0A059EXX5_9MICR</name>
<proteinExistence type="predicted"/>
<organism evidence="2 3">
    <name type="scientific">Anncaliia algerae PRA339</name>
    <dbReference type="NCBI Taxonomy" id="1288291"/>
    <lineage>
        <taxon>Eukaryota</taxon>
        <taxon>Fungi</taxon>
        <taxon>Fungi incertae sedis</taxon>
        <taxon>Microsporidia</taxon>
        <taxon>Tubulinosematoidea</taxon>
        <taxon>Tubulinosematidae</taxon>
        <taxon>Anncaliia</taxon>
    </lineage>
</organism>
<feature type="transmembrane region" description="Helical" evidence="1">
    <location>
        <begin position="105"/>
        <end position="128"/>
    </location>
</feature>
<dbReference type="VEuPathDB" id="MicrosporidiaDB:H312_02705"/>
<protein>
    <submittedName>
        <fullName evidence="2">Uncharacterized protein</fullName>
    </submittedName>
</protein>
<keyword evidence="1" id="KW-1133">Transmembrane helix</keyword>
<reference evidence="2 3" key="2">
    <citation type="submission" date="2014-03" db="EMBL/GenBank/DDBJ databases">
        <title>The Genome Sequence of Anncaliia algerae insect isolate PRA339.</title>
        <authorList>
            <consortium name="The Broad Institute Genome Sequencing Platform"/>
            <consortium name="The Broad Institute Genome Sequencing Center for Infectious Disease"/>
            <person name="Cuomo C."/>
            <person name="Becnel J."/>
            <person name="Sanscrainte N."/>
            <person name="Walker B."/>
            <person name="Young S.K."/>
            <person name="Zeng Q."/>
            <person name="Gargeya S."/>
            <person name="Fitzgerald M."/>
            <person name="Haas B."/>
            <person name="Abouelleil A."/>
            <person name="Alvarado L."/>
            <person name="Arachchi H.M."/>
            <person name="Berlin A.M."/>
            <person name="Chapman S.B."/>
            <person name="Dewar J."/>
            <person name="Goldberg J."/>
            <person name="Griggs A."/>
            <person name="Gujja S."/>
            <person name="Hansen M."/>
            <person name="Howarth C."/>
            <person name="Imamovic A."/>
            <person name="Larimer J."/>
            <person name="McCowan C."/>
            <person name="Murphy C."/>
            <person name="Neiman D."/>
            <person name="Pearson M."/>
            <person name="Priest M."/>
            <person name="Roberts A."/>
            <person name="Saif S."/>
            <person name="Shea T."/>
            <person name="Sisk P."/>
            <person name="Sykes S."/>
            <person name="Wortman J."/>
            <person name="Nusbaum C."/>
            <person name="Birren B."/>
        </authorList>
    </citation>
    <scope>NUCLEOTIDE SEQUENCE [LARGE SCALE GENOMIC DNA]</scope>
    <source>
        <strain evidence="2 3">PRA339</strain>
    </source>
</reference>
<evidence type="ECO:0000313" key="3">
    <source>
        <dbReference type="Proteomes" id="UP000030655"/>
    </source>
</evidence>